<dbReference type="Proteomes" id="UP001153737">
    <property type="component" value="Chromosome 3"/>
</dbReference>
<organism evidence="1 2">
    <name type="scientific">Phaedon cochleariae</name>
    <name type="common">Mustard beetle</name>
    <dbReference type="NCBI Taxonomy" id="80249"/>
    <lineage>
        <taxon>Eukaryota</taxon>
        <taxon>Metazoa</taxon>
        <taxon>Ecdysozoa</taxon>
        <taxon>Arthropoda</taxon>
        <taxon>Hexapoda</taxon>
        <taxon>Insecta</taxon>
        <taxon>Pterygota</taxon>
        <taxon>Neoptera</taxon>
        <taxon>Endopterygota</taxon>
        <taxon>Coleoptera</taxon>
        <taxon>Polyphaga</taxon>
        <taxon>Cucujiformia</taxon>
        <taxon>Chrysomeloidea</taxon>
        <taxon>Chrysomelidae</taxon>
        <taxon>Chrysomelinae</taxon>
        <taxon>Chrysomelini</taxon>
        <taxon>Phaedon</taxon>
    </lineage>
</organism>
<dbReference type="PANTHER" id="PTHR11130:SF0">
    <property type="entry name" value="GLUTATHIONE SYNTHETASE"/>
    <property type="match status" value="1"/>
</dbReference>
<dbReference type="SUPFAM" id="SSF56059">
    <property type="entry name" value="Glutathione synthetase ATP-binding domain-like"/>
    <property type="match status" value="1"/>
</dbReference>
<dbReference type="GO" id="GO:0004363">
    <property type="term" value="F:glutathione synthase activity"/>
    <property type="evidence" value="ECO:0007669"/>
    <property type="project" value="InterPro"/>
</dbReference>
<dbReference type="InterPro" id="IPR005615">
    <property type="entry name" value="Glutathione_synthase"/>
</dbReference>
<protein>
    <recommendedName>
        <fullName evidence="3">Glutathione synthetase</fullName>
    </recommendedName>
</protein>
<dbReference type="InterPro" id="IPR014042">
    <property type="entry name" value="Glutathione_synthase_a-hlx"/>
</dbReference>
<dbReference type="PANTHER" id="PTHR11130">
    <property type="entry name" value="GLUTATHIONE SYNTHETASE"/>
    <property type="match status" value="1"/>
</dbReference>
<accession>A0A9N9SHL2</accession>
<proteinExistence type="predicted"/>
<evidence type="ECO:0008006" key="3">
    <source>
        <dbReference type="Google" id="ProtNLM"/>
    </source>
</evidence>
<evidence type="ECO:0000313" key="1">
    <source>
        <dbReference type="EMBL" id="CAG9820089.1"/>
    </source>
</evidence>
<reference evidence="1" key="2">
    <citation type="submission" date="2022-10" db="EMBL/GenBank/DDBJ databases">
        <authorList>
            <consortium name="ENA_rothamsted_submissions"/>
            <consortium name="culmorum"/>
            <person name="King R."/>
        </authorList>
    </citation>
    <scope>NUCLEOTIDE SEQUENCE</scope>
</reference>
<dbReference type="Gene3D" id="1.10.1080.10">
    <property type="entry name" value="Glutathione Synthetase, Chain A, domain 3"/>
    <property type="match status" value="1"/>
</dbReference>
<evidence type="ECO:0000313" key="2">
    <source>
        <dbReference type="Proteomes" id="UP001153737"/>
    </source>
</evidence>
<dbReference type="OrthoDB" id="2020073at2759"/>
<dbReference type="EMBL" id="OU896709">
    <property type="protein sequence ID" value="CAG9820089.1"/>
    <property type="molecule type" value="Genomic_DNA"/>
</dbReference>
<sequence>MCSVPCTPSSVLLPLQENKLRELVRNAKDWAIMHGACMRSRSNFSEDTINFAPFTLFPTTFPREQFQKAVDIQTVFLELIHKVAHDGAFLRECLKDTIKVDDFTANLFRIYETIEKEGRAQVSPRNMGVIF</sequence>
<dbReference type="Gene3D" id="3.30.1490.80">
    <property type="match status" value="1"/>
</dbReference>
<dbReference type="AlphaFoldDB" id="A0A9N9SHL2"/>
<reference evidence="1" key="1">
    <citation type="submission" date="2022-01" db="EMBL/GenBank/DDBJ databases">
        <authorList>
            <person name="King R."/>
        </authorList>
    </citation>
    <scope>NUCLEOTIDE SEQUENCE</scope>
</reference>
<dbReference type="GO" id="GO:0005524">
    <property type="term" value="F:ATP binding"/>
    <property type="evidence" value="ECO:0007669"/>
    <property type="project" value="InterPro"/>
</dbReference>
<dbReference type="GO" id="GO:0005829">
    <property type="term" value="C:cytosol"/>
    <property type="evidence" value="ECO:0007669"/>
    <property type="project" value="TreeGrafter"/>
</dbReference>
<dbReference type="InterPro" id="IPR014049">
    <property type="entry name" value="Glutathione_synthase_N_euk"/>
</dbReference>
<dbReference type="GO" id="GO:0043295">
    <property type="term" value="F:glutathione binding"/>
    <property type="evidence" value="ECO:0007669"/>
    <property type="project" value="TreeGrafter"/>
</dbReference>
<dbReference type="Pfam" id="PF03917">
    <property type="entry name" value="GSH_synth_ATP"/>
    <property type="match status" value="1"/>
</dbReference>
<gene>
    <name evidence="1" type="ORF">PHAECO_LOCUS7497</name>
</gene>
<keyword evidence="2" id="KW-1185">Reference proteome</keyword>
<name>A0A9N9SHL2_PHACE</name>